<proteinExistence type="predicted"/>
<protein>
    <submittedName>
        <fullName evidence="2">Super-infection exclusion protein B</fullName>
    </submittedName>
</protein>
<dbReference type="Proteomes" id="UP001393056">
    <property type="component" value="Unassembled WGS sequence"/>
</dbReference>
<reference evidence="2 3" key="1">
    <citation type="submission" date="2024-04" db="EMBL/GenBank/DDBJ databases">
        <title>Flavobacterium sp. DGU41 16S ribosomal RNA gene Genome sequencing and assembly.</title>
        <authorList>
            <person name="Park S."/>
        </authorList>
    </citation>
    <scope>NUCLEOTIDE SEQUENCE [LARGE SCALE GENOMIC DNA]</scope>
    <source>
        <strain evidence="2 3">DGU41</strain>
    </source>
</reference>
<evidence type="ECO:0000313" key="3">
    <source>
        <dbReference type="Proteomes" id="UP001393056"/>
    </source>
</evidence>
<gene>
    <name evidence="2" type="ORF">AAEO58_09525</name>
</gene>
<keyword evidence="1" id="KW-0472">Membrane</keyword>
<sequence>MELKDIFEIKKIPTFVFFVIAIVGGFLFYGGEHVLIKANPKTTVGFYTYIIWLISCGLLVTNIIKFIFTEIRKFLHTREIKKEYRETLQSLDPYEVSVIREFFLQKRHALDFPYDHPVITGLVSKSVIFITSSLGANSFIVDGGNTTFTMNKYMRKIIHPDEYFGLNKLSQQQIEESRPHFLKKRQLLIIQIVRNYIPDSAELHSVYTKQNPILFFVN</sequence>
<dbReference type="RefSeq" id="WP_341683197.1">
    <property type="nucleotide sequence ID" value="NZ_JBBYHT010000004.1"/>
</dbReference>
<dbReference type="EMBL" id="JBBYHT010000004">
    <property type="protein sequence ID" value="MEL1248284.1"/>
    <property type="molecule type" value="Genomic_DNA"/>
</dbReference>
<evidence type="ECO:0000256" key="1">
    <source>
        <dbReference type="SAM" id="Phobius"/>
    </source>
</evidence>
<keyword evidence="1" id="KW-0812">Transmembrane</keyword>
<feature type="transmembrane region" description="Helical" evidence="1">
    <location>
        <begin position="12"/>
        <end position="29"/>
    </location>
</feature>
<organism evidence="2 3">
    <name type="scientific">Flavobacterium helocola</name>
    <dbReference type="NCBI Taxonomy" id="3139139"/>
    <lineage>
        <taxon>Bacteria</taxon>
        <taxon>Pseudomonadati</taxon>
        <taxon>Bacteroidota</taxon>
        <taxon>Flavobacteriia</taxon>
        <taxon>Flavobacteriales</taxon>
        <taxon>Flavobacteriaceae</taxon>
        <taxon>Flavobacterium</taxon>
    </lineage>
</organism>
<dbReference type="Pfam" id="PF14163">
    <property type="entry name" value="SieB"/>
    <property type="match status" value="1"/>
</dbReference>
<feature type="transmembrane region" description="Helical" evidence="1">
    <location>
        <begin position="49"/>
        <end position="68"/>
    </location>
</feature>
<dbReference type="InterPro" id="IPR025982">
    <property type="entry name" value="SieB"/>
</dbReference>
<accession>A0ABU9I791</accession>
<comment type="caution">
    <text evidence="2">The sequence shown here is derived from an EMBL/GenBank/DDBJ whole genome shotgun (WGS) entry which is preliminary data.</text>
</comment>
<keyword evidence="3" id="KW-1185">Reference proteome</keyword>
<evidence type="ECO:0000313" key="2">
    <source>
        <dbReference type="EMBL" id="MEL1248284.1"/>
    </source>
</evidence>
<name>A0ABU9I791_9FLAO</name>
<keyword evidence="1" id="KW-1133">Transmembrane helix</keyword>